<evidence type="ECO:0000256" key="2">
    <source>
        <dbReference type="ARBA" id="ARBA00022679"/>
    </source>
</evidence>
<feature type="region of interest" description="Disordered" evidence="7">
    <location>
        <begin position="1"/>
        <end position="31"/>
    </location>
</feature>
<dbReference type="GO" id="GO:0016740">
    <property type="term" value="F:transferase activity"/>
    <property type="evidence" value="ECO:0007669"/>
    <property type="project" value="UniProtKB-KW"/>
</dbReference>
<keyword evidence="3 6" id="KW-0133">Cell shape</keyword>
<dbReference type="PROSITE" id="PS52029">
    <property type="entry name" value="LD_TPASE"/>
    <property type="match status" value="1"/>
</dbReference>
<feature type="transmembrane region" description="Helical" evidence="8">
    <location>
        <begin position="41"/>
        <end position="63"/>
    </location>
</feature>
<dbReference type="Pfam" id="PF03734">
    <property type="entry name" value="YkuD"/>
    <property type="match status" value="1"/>
</dbReference>
<reference evidence="10" key="2">
    <citation type="submission" date="2021-04" db="EMBL/GenBank/DDBJ databases">
        <authorList>
            <person name="Gilroy R."/>
        </authorList>
    </citation>
    <scope>NUCLEOTIDE SEQUENCE</scope>
    <source>
        <strain evidence="10">ChiBcec15-3976</strain>
    </source>
</reference>
<gene>
    <name evidence="10" type="ORF">H9910_02710</name>
</gene>
<dbReference type="GO" id="GO:0008360">
    <property type="term" value="P:regulation of cell shape"/>
    <property type="evidence" value="ECO:0007669"/>
    <property type="project" value="UniProtKB-UniRule"/>
</dbReference>
<evidence type="ECO:0000313" key="11">
    <source>
        <dbReference type="Proteomes" id="UP000823909"/>
    </source>
</evidence>
<dbReference type="GO" id="GO:0005576">
    <property type="term" value="C:extracellular region"/>
    <property type="evidence" value="ECO:0007669"/>
    <property type="project" value="TreeGrafter"/>
</dbReference>
<dbReference type="EMBL" id="DWUU01000021">
    <property type="protein sequence ID" value="HJD41909.1"/>
    <property type="molecule type" value="Genomic_DNA"/>
</dbReference>
<dbReference type="PANTHER" id="PTHR30582">
    <property type="entry name" value="L,D-TRANSPEPTIDASE"/>
    <property type="match status" value="1"/>
</dbReference>
<evidence type="ECO:0000256" key="8">
    <source>
        <dbReference type="SAM" id="Phobius"/>
    </source>
</evidence>
<dbReference type="Pfam" id="PF12229">
    <property type="entry name" value="PG_binding_4"/>
    <property type="match status" value="2"/>
</dbReference>
<keyword evidence="5 6" id="KW-0961">Cell wall biogenesis/degradation</keyword>
<dbReference type="Proteomes" id="UP000823909">
    <property type="component" value="Unassembled WGS sequence"/>
</dbReference>
<proteinExistence type="predicted"/>
<dbReference type="SUPFAM" id="SSF141523">
    <property type="entry name" value="L,D-transpeptidase catalytic domain-like"/>
    <property type="match status" value="1"/>
</dbReference>
<comment type="caution">
    <text evidence="10">The sequence shown here is derived from an EMBL/GenBank/DDBJ whole genome shotgun (WGS) entry which is preliminary data.</text>
</comment>
<evidence type="ECO:0000256" key="3">
    <source>
        <dbReference type="ARBA" id="ARBA00022960"/>
    </source>
</evidence>
<evidence type="ECO:0000256" key="4">
    <source>
        <dbReference type="ARBA" id="ARBA00022984"/>
    </source>
</evidence>
<feature type="active site" description="Nucleophile" evidence="6">
    <location>
        <position position="472"/>
    </location>
</feature>
<dbReference type="GO" id="GO:0071555">
    <property type="term" value="P:cell wall organization"/>
    <property type="evidence" value="ECO:0007669"/>
    <property type="project" value="UniProtKB-UniRule"/>
</dbReference>
<dbReference type="InterPro" id="IPR050979">
    <property type="entry name" value="LD-transpeptidase"/>
</dbReference>
<comment type="pathway">
    <text evidence="1 6">Cell wall biogenesis; peptidoglycan biosynthesis.</text>
</comment>
<evidence type="ECO:0000259" key="9">
    <source>
        <dbReference type="PROSITE" id="PS52029"/>
    </source>
</evidence>
<evidence type="ECO:0000256" key="5">
    <source>
        <dbReference type="ARBA" id="ARBA00023316"/>
    </source>
</evidence>
<dbReference type="PANTHER" id="PTHR30582:SF33">
    <property type="entry name" value="EXPORTED PROTEIN"/>
    <property type="match status" value="1"/>
</dbReference>
<evidence type="ECO:0000313" key="10">
    <source>
        <dbReference type="EMBL" id="HJD41909.1"/>
    </source>
</evidence>
<protein>
    <submittedName>
        <fullName evidence="10">L,D-transpeptidase/peptidoglycan binding protein</fullName>
    </submittedName>
</protein>
<dbReference type="SUPFAM" id="SSF143985">
    <property type="entry name" value="L,D-transpeptidase pre-catalytic domain-like"/>
    <property type="match status" value="1"/>
</dbReference>
<feature type="active site" description="Proton donor/acceptor" evidence="6">
    <location>
        <position position="451"/>
    </location>
</feature>
<keyword evidence="8" id="KW-0472">Membrane</keyword>
<evidence type="ECO:0000256" key="7">
    <source>
        <dbReference type="SAM" id="MobiDB-lite"/>
    </source>
</evidence>
<keyword evidence="8" id="KW-1133">Transmembrane helix</keyword>
<dbReference type="InterPro" id="IPR038063">
    <property type="entry name" value="Transpep_catalytic_dom"/>
</dbReference>
<keyword evidence="2" id="KW-0808">Transferase</keyword>
<keyword evidence="8" id="KW-0812">Transmembrane</keyword>
<keyword evidence="4 6" id="KW-0573">Peptidoglycan synthesis</keyword>
<name>A0A9D2RDC4_9FIRM</name>
<dbReference type="InterPro" id="IPR022029">
    <property type="entry name" value="YoaR-like_PG-bd"/>
</dbReference>
<dbReference type="GO" id="GO:0018104">
    <property type="term" value="P:peptidoglycan-protein cross-linking"/>
    <property type="evidence" value="ECO:0007669"/>
    <property type="project" value="TreeGrafter"/>
</dbReference>
<sequence length="497" mass="55793">MPAQDARVRRKRSGKWRRGRHNARKRERKLRERKPLGKKPFIIAGSIVGGLVLIYLGVAAFFMSHFLVNTTINGKDFSGKTVADVEAYLKEQVDGYQLTLVEQNNITDTISGSEISLEYKKNKDVEKALEDQRQLLWITSFFSKSDTDVTVDVEYDEAALEEKIQTIKAVTGEQTEPVSAHPEYDGNSFVVAAETLGTAVNQETLTSKIKEYITNFEPKLNLLDEGCYNMPKYTSESPEVQKACDTMNQYLKASITYSMDEDVVVDKELISEWLSYDENMQASFDEDAVREWMRDFGSKYDTKGKTRSITTPTGKTTEVSGGTYGWIVDEDTETKNLIDSIKKGEVVTREPAYKQKAASRGAQDWGDTYLEVDISAQHMWYIVDGSVALESDVVTGLPNGERDTPTGVYSVIEMMRNKVLKGSINPSTGKPSYETPVSYWMRITWTGIGFHDATWQASFGGSWYQGHGSHGCINMPLEKAKSLYGMLKMGTPAIVHK</sequence>
<organism evidence="10 11">
    <name type="scientific">Candidatus Mediterraneibacter quadrami</name>
    <dbReference type="NCBI Taxonomy" id="2838684"/>
    <lineage>
        <taxon>Bacteria</taxon>
        <taxon>Bacillati</taxon>
        <taxon>Bacillota</taxon>
        <taxon>Clostridia</taxon>
        <taxon>Lachnospirales</taxon>
        <taxon>Lachnospiraceae</taxon>
        <taxon>Mediterraneibacter</taxon>
    </lineage>
</organism>
<dbReference type="CDD" id="cd16913">
    <property type="entry name" value="YkuD_like"/>
    <property type="match status" value="1"/>
</dbReference>
<dbReference type="Gene3D" id="3.10.20.800">
    <property type="match status" value="1"/>
</dbReference>
<feature type="domain" description="L,D-TPase catalytic" evidence="9">
    <location>
        <begin position="368"/>
        <end position="496"/>
    </location>
</feature>
<evidence type="ECO:0000256" key="6">
    <source>
        <dbReference type="PROSITE-ProRule" id="PRU01373"/>
    </source>
</evidence>
<dbReference type="InterPro" id="IPR005490">
    <property type="entry name" value="LD_TPept_cat_dom"/>
</dbReference>
<dbReference type="GO" id="GO:0071972">
    <property type="term" value="F:peptidoglycan L,D-transpeptidase activity"/>
    <property type="evidence" value="ECO:0007669"/>
    <property type="project" value="TreeGrafter"/>
</dbReference>
<dbReference type="InterPro" id="IPR038054">
    <property type="entry name" value="LD_TPept-like_central_sf"/>
</dbReference>
<reference evidence="10" key="1">
    <citation type="journal article" date="2021" name="PeerJ">
        <title>Extensive microbial diversity within the chicken gut microbiome revealed by metagenomics and culture.</title>
        <authorList>
            <person name="Gilroy R."/>
            <person name="Ravi A."/>
            <person name="Getino M."/>
            <person name="Pursley I."/>
            <person name="Horton D.L."/>
            <person name="Alikhan N.F."/>
            <person name="Baker D."/>
            <person name="Gharbi K."/>
            <person name="Hall N."/>
            <person name="Watson M."/>
            <person name="Adriaenssens E.M."/>
            <person name="Foster-Nyarko E."/>
            <person name="Jarju S."/>
            <person name="Secka A."/>
            <person name="Antonio M."/>
            <person name="Oren A."/>
            <person name="Chaudhuri R.R."/>
            <person name="La Ragione R."/>
            <person name="Hildebrand F."/>
            <person name="Pallen M.J."/>
        </authorList>
    </citation>
    <scope>NUCLEOTIDE SEQUENCE</scope>
    <source>
        <strain evidence="10">ChiBcec15-3976</strain>
    </source>
</reference>
<dbReference type="Gene3D" id="2.40.440.10">
    <property type="entry name" value="L,D-transpeptidase catalytic domain-like"/>
    <property type="match status" value="1"/>
</dbReference>
<dbReference type="AlphaFoldDB" id="A0A9D2RDC4"/>
<accession>A0A9D2RDC4</accession>
<evidence type="ECO:0000256" key="1">
    <source>
        <dbReference type="ARBA" id="ARBA00004752"/>
    </source>
</evidence>
<feature type="compositionally biased region" description="Basic residues" evidence="7">
    <location>
        <begin position="8"/>
        <end position="28"/>
    </location>
</feature>